<evidence type="ECO:0000256" key="2">
    <source>
        <dbReference type="ARBA" id="ARBA00009477"/>
    </source>
</evidence>
<gene>
    <name evidence="8" type="ORF">HNP73_004066</name>
</gene>
<dbReference type="Gene3D" id="2.40.50.100">
    <property type="match status" value="1"/>
</dbReference>
<organism evidence="8 9">
    <name type="scientific">Amaricoccus macauensis</name>
    <dbReference type="NCBI Taxonomy" id="57001"/>
    <lineage>
        <taxon>Bacteria</taxon>
        <taxon>Pseudomonadati</taxon>
        <taxon>Pseudomonadota</taxon>
        <taxon>Alphaproteobacteria</taxon>
        <taxon>Rhodobacterales</taxon>
        <taxon>Paracoccaceae</taxon>
        <taxon>Amaricoccus</taxon>
    </lineage>
</organism>
<feature type="domain" description="CusB-like beta-barrel" evidence="6">
    <location>
        <begin position="202"/>
        <end position="271"/>
    </location>
</feature>
<keyword evidence="4" id="KW-0175">Coiled coil</keyword>
<comment type="subcellular location">
    <subcellularLocation>
        <location evidence="1">Cell envelope</location>
    </subcellularLocation>
</comment>
<comment type="similarity">
    <text evidence="2">Belongs to the membrane fusion protein (MFP) (TC 8.A.1) family.</text>
</comment>
<dbReference type="EMBL" id="JACHFM010000005">
    <property type="protein sequence ID" value="MBB5224105.1"/>
    <property type="molecule type" value="Genomic_DNA"/>
</dbReference>
<dbReference type="Gene3D" id="2.40.420.20">
    <property type="match status" value="1"/>
</dbReference>
<dbReference type="InterPro" id="IPR058627">
    <property type="entry name" value="MdtA-like_C"/>
</dbReference>
<feature type="coiled-coil region" evidence="4">
    <location>
        <begin position="104"/>
        <end position="131"/>
    </location>
</feature>
<protein>
    <submittedName>
        <fullName evidence="8">Membrane fusion protein (Multidrug efflux system)</fullName>
    </submittedName>
</protein>
<name>A0A840SUB5_9RHOB</name>
<dbReference type="Proteomes" id="UP000549457">
    <property type="component" value="Unassembled WGS sequence"/>
</dbReference>
<evidence type="ECO:0000256" key="1">
    <source>
        <dbReference type="ARBA" id="ARBA00004196"/>
    </source>
</evidence>
<dbReference type="InterPro" id="IPR058792">
    <property type="entry name" value="Beta-barrel_RND_2"/>
</dbReference>
<dbReference type="AlphaFoldDB" id="A0A840SUB5"/>
<sequence>MWRRLIIALVALVILVGGIVGFNLFKEKAIGEYFASMKPPPVTVSVVEAEPVTWKPGFEAIGTALAAQGVSLASETSGIVKEILFNPNDKVEAGQRLVQLDDAVESADLAASQAELELAQTQLERQRTLRERGVTAINDLDVAQASASSSQAQVLKLTAVMNQKSLEAPFAGVIGIAQIDVGEFVPAGTVFATLQDLDNMRVDFSLPEQQITQVKIGMPVAATSEVGDLELRGKIIAIEPKIDQNSRLVTLRAQLDNPGQSLNPGQFIRVWVELPEEQGVMALPQTVVTSNLYGDSVFVVRTEGEGDQAKQTVEQVFVKTGRRSGELVEIREGISAGDEVVSAGQNRLTSGASVKIDNTVNPLPAAAN</sequence>
<dbReference type="Gene3D" id="1.10.287.470">
    <property type="entry name" value="Helix hairpin bin"/>
    <property type="match status" value="1"/>
</dbReference>
<keyword evidence="9" id="KW-1185">Reference proteome</keyword>
<reference evidence="8 9" key="1">
    <citation type="submission" date="2020-08" db="EMBL/GenBank/DDBJ databases">
        <title>Genomic Encyclopedia of Type Strains, Phase IV (KMG-IV): sequencing the most valuable type-strain genomes for metagenomic binning, comparative biology and taxonomic classification.</title>
        <authorList>
            <person name="Goeker M."/>
        </authorList>
    </citation>
    <scope>NUCLEOTIDE SEQUENCE [LARGE SCALE GENOMIC DNA]</scope>
    <source>
        <strain evidence="8 9">DSM 101730</strain>
    </source>
</reference>
<feature type="domain" description="Multidrug resistance protein MdtA-like C-terminal permuted SH3" evidence="7">
    <location>
        <begin position="284"/>
        <end position="344"/>
    </location>
</feature>
<dbReference type="Pfam" id="PF25917">
    <property type="entry name" value="BSH_RND"/>
    <property type="match status" value="1"/>
</dbReference>
<evidence type="ECO:0000313" key="8">
    <source>
        <dbReference type="EMBL" id="MBB5224105.1"/>
    </source>
</evidence>
<evidence type="ECO:0000256" key="4">
    <source>
        <dbReference type="SAM" id="Coils"/>
    </source>
</evidence>
<dbReference type="PANTHER" id="PTHR30469">
    <property type="entry name" value="MULTIDRUG RESISTANCE PROTEIN MDTA"/>
    <property type="match status" value="1"/>
</dbReference>
<dbReference type="Pfam" id="PF25967">
    <property type="entry name" value="RND-MFP_C"/>
    <property type="match status" value="1"/>
</dbReference>
<evidence type="ECO:0000259" key="7">
    <source>
        <dbReference type="Pfam" id="PF25967"/>
    </source>
</evidence>
<dbReference type="Pfam" id="PF25954">
    <property type="entry name" value="Beta-barrel_RND_2"/>
    <property type="match status" value="1"/>
</dbReference>
<keyword evidence="3" id="KW-0813">Transport</keyword>
<dbReference type="GO" id="GO:1990281">
    <property type="term" value="C:efflux pump complex"/>
    <property type="evidence" value="ECO:0007669"/>
    <property type="project" value="TreeGrafter"/>
</dbReference>
<feature type="domain" description="Multidrug resistance protein MdtA-like barrel-sandwich hybrid" evidence="5">
    <location>
        <begin position="70"/>
        <end position="189"/>
    </location>
</feature>
<dbReference type="InterPro" id="IPR006143">
    <property type="entry name" value="RND_pump_MFP"/>
</dbReference>
<dbReference type="GO" id="GO:0015562">
    <property type="term" value="F:efflux transmembrane transporter activity"/>
    <property type="evidence" value="ECO:0007669"/>
    <property type="project" value="TreeGrafter"/>
</dbReference>
<evidence type="ECO:0000259" key="5">
    <source>
        <dbReference type="Pfam" id="PF25917"/>
    </source>
</evidence>
<evidence type="ECO:0000313" key="9">
    <source>
        <dbReference type="Proteomes" id="UP000549457"/>
    </source>
</evidence>
<evidence type="ECO:0000259" key="6">
    <source>
        <dbReference type="Pfam" id="PF25954"/>
    </source>
</evidence>
<evidence type="ECO:0000256" key="3">
    <source>
        <dbReference type="ARBA" id="ARBA00022448"/>
    </source>
</evidence>
<dbReference type="SUPFAM" id="SSF111369">
    <property type="entry name" value="HlyD-like secretion proteins"/>
    <property type="match status" value="1"/>
</dbReference>
<comment type="caution">
    <text evidence="8">The sequence shown here is derived from an EMBL/GenBank/DDBJ whole genome shotgun (WGS) entry which is preliminary data.</text>
</comment>
<dbReference type="Gene3D" id="2.40.30.170">
    <property type="match status" value="1"/>
</dbReference>
<dbReference type="RefSeq" id="WP_184154348.1">
    <property type="nucleotide sequence ID" value="NZ_JACHFM010000005.1"/>
</dbReference>
<dbReference type="FunFam" id="2.40.30.170:FF:000010">
    <property type="entry name" value="Efflux RND transporter periplasmic adaptor subunit"/>
    <property type="match status" value="1"/>
</dbReference>
<accession>A0A840SUB5</accession>
<dbReference type="InterPro" id="IPR058625">
    <property type="entry name" value="MdtA-like_BSH"/>
</dbReference>
<dbReference type="PANTHER" id="PTHR30469:SF11">
    <property type="entry name" value="BLL4320 PROTEIN"/>
    <property type="match status" value="1"/>
</dbReference>
<proteinExistence type="inferred from homology"/>
<dbReference type="NCBIfam" id="TIGR01730">
    <property type="entry name" value="RND_mfp"/>
    <property type="match status" value="1"/>
</dbReference>